<dbReference type="RefSeq" id="WP_109458686.1">
    <property type="nucleotide sequence ID" value="NZ_QFBC01000005.1"/>
</dbReference>
<dbReference type="SMART" id="SM00642">
    <property type="entry name" value="Aamy"/>
    <property type="match status" value="1"/>
</dbReference>
<dbReference type="NCBIfam" id="TIGR02402">
    <property type="entry name" value="trehalose_TreZ"/>
    <property type="match status" value="1"/>
</dbReference>
<evidence type="ECO:0000256" key="1">
    <source>
        <dbReference type="ARBA" id="ARBA00004496"/>
    </source>
</evidence>
<dbReference type="PANTHER" id="PTHR43651:SF11">
    <property type="entry name" value="MALTO-OLIGOSYLTREHALOSE TREHALOHYDROLASE"/>
    <property type="match status" value="1"/>
</dbReference>
<evidence type="ECO:0000256" key="2">
    <source>
        <dbReference type="ARBA" id="ARBA00005199"/>
    </source>
</evidence>
<comment type="similarity">
    <text evidence="3 14">Belongs to the glycosyl hydrolase 13 family.</text>
</comment>
<sequence>MENPSIAFPSSTHSAERRLRRFRKSWGAEILDDGNVLFRIWAPNQSSVSLRLGGADKPMAGRDDGWFEVVVPKVSPEAQYSFVMSDGMAVPDPAARAQAVDQHGPSIVTDPAAYRWQVPLWRGRPWHETVIYELHIGTFTSEGTFDAATARLPDLADLGITAVEIMPVAHFPGDRNWGYDGAFLYAPQRHYGSPDAMKAFVDAAHRLGLMVFLDVVYNHFGPDGNYLHHYAPQFFHADRNTPWGTAIDYTKKPVRTFFIENALYWLEEFNLDGLRFDAVDSIHDEAAKHVLIELSERVRATFSDRHIHLMTEDARNITSLHERDENGHASHYDGEWNDDFHHVAHVIATGEGRGYYGNYLDDRWCKLARSLAEGFVYQGEIPKIGDGRPLGEASGHLPPTAFINFIQNHDQIGNRAFGERLTTLADPATVRLLMAMLLLSPQIPLLYMGEEYGETTPFYFFSDMDGALGESVREGRRDEAEKFGGFAEGRTADDIPDPLDGETFRQSRLDWSRRGGPDGRAWLAMVGELLALRHARIVPLLQTAGGNSGQILKAEEGLVAVDWTLGGSRLELRANFGDVPLPSPGIRGPVLYGLPAAAADRLASDGELPGRSILFALA</sequence>
<evidence type="ECO:0000256" key="13">
    <source>
        <dbReference type="NCBIfam" id="TIGR02402"/>
    </source>
</evidence>
<evidence type="ECO:0000313" key="18">
    <source>
        <dbReference type="EMBL" id="PWE55609.1"/>
    </source>
</evidence>
<evidence type="ECO:0000313" key="19">
    <source>
        <dbReference type="Proteomes" id="UP000245252"/>
    </source>
</evidence>
<comment type="caution">
    <text evidence="18">The sequence shown here is derived from an EMBL/GenBank/DDBJ whole genome shotgun (WGS) entry which is preliminary data.</text>
</comment>
<feature type="active site" description="Proton donor" evidence="15">
    <location>
        <position position="312"/>
    </location>
</feature>
<evidence type="ECO:0000256" key="14">
    <source>
        <dbReference type="PIRNR" id="PIRNR006337"/>
    </source>
</evidence>
<dbReference type="GO" id="GO:0033942">
    <property type="term" value="F:4-alpha-D-(1-&gt;4)-alpha-D-glucanotrehalose trehalohydrolase activity"/>
    <property type="evidence" value="ECO:0007669"/>
    <property type="project" value="UniProtKB-EC"/>
</dbReference>
<dbReference type="GO" id="GO:0005992">
    <property type="term" value="P:trehalose biosynthetic process"/>
    <property type="evidence" value="ECO:0007669"/>
    <property type="project" value="UniProtKB-UniRule"/>
</dbReference>
<dbReference type="InterPro" id="IPR014756">
    <property type="entry name" value="Ig_E-set"/>
</dbReference>
<reference evidence="18 19" key="1">
    <citation type="submission" date="2018-05" db="EMBL/GenBank/DDBJ databases">
        <title>The draft genome of strain NS-104.</title>
        <authorList>
            <person name="Hang P."/>
            <person name="Jiang J."/>
        </authorList>
    </citation>
    <scope>NUCLEOTIDE SEQUENCE [LARGE SCALE GENOMIC DNA]</scope>
    <source>
        <strain evidence="18 19">NS-104</strain>
    </source>
</reference>
<dbReference type="InterPro" id="IPR006047">
    <property type="entry name" value="GH13_cat_dom"/>
</dbReference>
<evidence type="ECO:0000256" key="4">
    <source>
        <dbReference type="ARBA" id="ARBA00012268"/>
    </source>
</evidence>
<evidence type="ECO:0000256" key="3">
    <source>
        <dbReference type="ARBA" id="ARBA00008061"/>
    </source>
</evidence>
<comment type="pathway">
    <text evidence="2 14">Glycan biosynthesis; trehalose biosynthesis.</text>
</comment>
<keyword evidence="6" id="KW-0963">Cytoplasm</keyword>
<dbReference type="Gene3D" id="1.10.10.760">
    <property type="entry name" value="E-set domains of sugar-utilizing enzymes"/>
    <property type="match status" value="1"/>
</dbReference>
<evidence type="ECO:0000256" key="5">
    <source>
        <dbReference type="ARBA" id="ARBA00015938"/>
    </source>
</evidence>
<dbReference type="PANTHER" id="PTHR43651">
    <property type="entry name" value="1,4-ALPHA-GLUCAN-BRANCHING ENZYME"/>
    <property type="match status" value="1"/>
</dbReference>
<dbReference type="Gene3D" id="2.60.40.1180">
    <property type="entry name" value="Golgi alpha-mannosidase II"/>
    <property type="match status" value="1"/>
</dbReference>
<dbReference type="PIRSF" id="PIRSF006337">
    <property type="entry name" value="Trehalose_TreZ"/>
    <property type="match status" value="1"/>
</dbReference>
<keyword evidence="19" id="KW-1185">Reference proteome</keyword>
<evidence type="ECO:0000256" key="8">
    <source>
        <dbReference type="ARBA" id="ARBA00023277"/>
    </source>
</evidence>
<protein>
    <recommendedName>
        <fullName evidence="5 13">Malto-oligosyltrehalose trehalohydrolase</fullName>
        <shortName evidence="14">MTHase</shortName>
        <ecNumber evidence="4 13">3.2.1.141</ecNumber>
    </recommendedName>
    <alternativeName>
        <fullName evidence="11 14">4-alpha-D-((1-&gt;4)-alpha-D-glucano)trehalose trehalohydrolase</fullName>
    </alternativeName>
    <alternativeName>
        <fullName evidence="10 14">Maltooligosyl trehalose trehalohydrolase</fullName>
    </alternativeName>
</protein>
<dbReference type="InterPro" id="IPR017853">
    <property type="entry name" value="GH"/>
</dbReference>
<dbReference type="InterPro" id="IPR013783">
    <property type="entry name" value="Ig-like_fold"/>
</dbReference>
<keyword evidence="9 14" id="KW-0326">Glycosidase</keyword>
<comment type="catalytic activity">
    <reaction evidence="12 14">
        <text>hydrolysis of (1-&gt;4)-alpha-D-glucosidic linkage in 4-alpha-D-[(1-&gt;4)-alpha-D-glucanosyl]n trehalose to yield trehalose and (1-&gt;4)-alpha-D-glucan.</text>
        <dbReference type="EC" id="3.2.1.141"/>
    </reaction>
</comment>
<dbReference type="EMBL" id="QFBC01000005">
    <property type="protein sequence ID" value="PWE55609.1"/>
    <property type="molecule type" value="Genomic_DNA"/>
</dbReference>
<evidence type="ECO:0000256" key="15">
    <source>
        <dbReference type="PIRSR" id="PIRSR006337-1"/>
    </source>
</evidence>
<evidence type="ECO:0000256" key="7">
    <source>
        <dbReference type="ARBA" id="ARBA00022801"/>
    </source>
</evidence>
<dbReference type="CDD" id="cd11325">
    <property type="entry name" value="AmyAc_GTHase"/>
    <property type="match status" value="1"/>
</dbReference>
<dbReference type="OrthoDB" id="9800174at2"/>
<dbReference type="SUPFAM" id="SSF51445">
    <property type="entry name" value="(Trans)glycosidases"/>
    <property type="match status" value="1"/>
</dbReference>
<evidence type="ECO:0000256" key="12">
    <source>
        <dbReference type="ARBA" id="ARBA00034013"/>
    </source>
</evidence>
<feature type="active site" description="Nucleophile" evidence="15">
    <location>
        <position position="277"/>
    </location>
</feature>
<dbReference type="SUPFAM" id="SSF81296">
    <property type="entry name" value="E set domains"/>
    <property type="match status" value="1"/>
</dbReference>
<name>A0A2U2DQW3_9HYPH</name>
<evidence type="ECO:0000256" key="9">
    <source>
        <dbReference type="ARBA" id="ARBA00023295"/>
    </source>
</evidence>
<organism evidence="18 19">
    <name type="scientific">Metarhizobium album</name>
    <dbReference type="NCBI Taxonomy" id="2182425"/>
    <lineage>
        <taxon>Bacteria</taxon>
        <taxon>Pseudomonadati</taxon>
        <taxon>Pseudomonadota</taxon>
        <taxon>Alphaproteobacteria</taxon>
        <taxon>Hyphomicrobiales</taxon>
        <taxon>Rhizobiaceae</taxon>
        <taxon>Metarhizobium</taxon>
    </lineage>
</organism>
<dbReference type="InterPro" id="IPR013780">
    <property type="entry name" value="Glyco_hydro_b"/>
</dbReference>
<dbReference type="GO" id="GO:0005737">
    <property type="term" value="C:cytoplasm"/>
    <property type="evidence" value="ECO:0007669"/>
    <property type="project" value="UniProtKB-SubCell"/>
</dbReference>
<evidence type="ECO:0000256" key="10">
    <source>
        <dbReference type="ARBA" id="ARBA00032057"/>
    </source>
</evidence>
<evidence type="ECO:0000256" key="11">
    <source>
        <dbReference type="ARBA" id="ARBA00033284"/>
    </source>
</evidence>
<comment type="subcellular location">
    <subcellularLocation>
        <location evidence="1 15">Cytoplasm</location>
    </subcellularLocation>
</comment>
<feature type="domain" description="Glycosyl hydrolase family 13 catalytic" evidence="17">
    <location>
        <begin position="133"/>
        <end position="468"/>
    </location>
</feature>
<dbReference type="InterPro" id="IPR022567">
    <property type="entry name" value="DUF3459"/>
</dbReference>
<feature type="site" description="Transition state stabilizer" evidence="16">
    <location>
        <position position="410"/>
    </location>
</feature>
<keyword evidence="7 14" id="KW-0378">Hydrolase</keyword>
<dbReference type="UniPathway" id="UPA00299"/>
<evidence type="ECO:0000256" key="16">
    <source>
        <dbReference type="PIRSR" id="PIRSR006337-3"/>
    </source>
</evidence>
<dbReference type="InterPro" id="IPR044901">
    <property type="entry name" value="Trehalose_TreZ_E-set_sf"/>
</dbReference>
<gene>
    <name evidence="18" type="primary">treZ</name>
    <name evidence="18" type="ORF">DEM27_13040</name>
</gene>
<dbReference type="Pfam" id="PF11941">
    <property type="entry name" value="DUF3459"/>
    <property type="match status" value="1"/>
</dbReference>
<dbReference type="EC" id="3.2.1.141" evidence="4 13"/>
<dbReference type="AlphaFoldDB" id="A0A2U2DQW3"/>
<dbReference type="Pfam" id="PF00128">
    <property type="entry name" value="Alpha-amylase"/>
    <property type="match status" value="1"/>
</dbReference>
<accession>A0A2U2DQW3</accession>
<dbReference type="Gene3D" id="3.20.20.80">
    <property type="entry name" value="Glycosidases"/>
    <property type="match status" value="1"/>
</dbReference>
<dbReference type="Gene3D" id="2.60.40.10">
    <property type="entry name" value="Immunoglobulins"/>
    <property type="match status" value="1"/>
</dbReference>
<dbReference type="CDD" id="cd02853">
    <property type="entry name" value="E_set_MTHase_like_N"/>
    <property type="match status" value="1"/>
</dbReference>
<evidence type="ECO:0000259" key="17">
    <source>
        <dbReference type="SMART" id="SM00642"/>
    </source>
</evidence>
<keyword evidence="8" id="KW-0119">Carbohydrate metabolism</keyword>
<dbReference type="InterPro" id="IPR012768">
    <property type="entry name" value="Trehalose_TreZ"/>
</dbReference>
<proteinExistence type="inferred from homology"/>
<evidence type="ECO:0000256" key="6">
    <source>
        <dbReference type="ARBA" id="ARBA00022490"/>
    </source>
</evidence>
<dbReference type="Proteomes" id="UP000245252">
    <property type="component" value="Unassembled WGS sequence"/>
</dbReference>